<evidence type="ECO:0000259" key="11">
    <source>
        <dbReference type="Pfam" id="PF00294"/>
    </source>
</evidence>
<feature type="binding site" evidence="10">
    <location>
        <begin position="216"/>
        <end position="219"/>
    </location>
    <ligand>
        <name>ATP</name>
        <dbReference type="ChEBI" id="CHEBI:30616"/>
    </ligand>
</feature>
<keyword evidence="5 10" id="KW-0418">Kinase</keyword>
<keyword evidence="2 10" id="KW-0808">Transferase</keyword>
<dbReference type="GO" id="GO:0033786">
    <property type="term" value="F:heptose-1-phosphate adenylyltransferase activity"/>
    <property type="evidence" value="ECO:0007669"/>
    <property type="project" value="UniProtKB-UniRule"/>
</dbReference>
<dbReference type="Proteomes" id="UP000057820">
    <property type="component" value="Chromosome 1"/>
</dbReference>
<dbReference type="AlphaFoldDB" id="A0A0H5NKR4"/>
<comment type="function">
    <text evidence="10">Catalyzes the phosphorylation of D-glycero-D-manno-heptose 7-phosphate at the C-1 position to selectively form D-glycero-beta-D-manno-heptose-1,7-bisphosphate.</text>
</comment>
<dbReference type="PANTHER" id="PTHR46969:SF1">
    <property type="entry name" value="BIFUNCTIONAL PROTEIN HLDE"/>
    <property type="match status" value="1"/>
</dbReference>
<evidence type="ECO:0000259" key="12">
    <source>
        <dbReference type="Pfam" id="PF01467"/>
    </source>
</evidence>
<evidence type="ECO:0000256" key="7">
    <source>
        <dbReference type="ARBA" id="ARBA00023268"/>
    </source>
</evidence>
<dbReference type="NCBIfam" id="TIGR00125">
    <property type="entry name" value="cyt_tran_rel"/>
    <property type="match status" value="1"/>
</dbReference>
<dbReference type="GO" id="GO:0005524">
    <property type="term" value="F:ATP binding"/>
    <property type="evidence" value="ECO:0007669"/>
    <property type="project" value="UniProtKB-UniRule"/>
</dbReference>
<dbReference type="Pfam" id="PF01467">
    <property type="entry name" value="CTP_transf_like"/>
    <property type="match status" value="1"/>
</dbReference>
<gene>
    <name evidence="13" type="primary">hldE_1</name>
    <name evidence="10" type="synonym">hldE</name>
    <name evidence="13" type="ORF">ERS450000_01687</name>
</gene>
<evidence type="ECO:0000313" key="13">
    <source>
        <dbReference type="EMBL" id="CRY76118.1"/>
    </source>
</evidence>
<dbReference type="UniPathway" id="UPA00958"/>
<dbReference type="SUPFAM" id="SSF52374">
    <property type="entry name" value="Nucleotidylyl transferase"/>
    <property type="match status" value="1"/>
</dbReference>
<comment type="similarity">
    <text evidence="10">In the N-terminal section; belongs to the carbohydrate kinase PfkB family.</text>
</comment>
<comment type="pathway">
    <text evidence="10">Nucleotide-sugar biosynthesis; ADP-L-glycero-beta-D-manno-heptose biosynthesis; ADP-L-glycero-beta-D-manno-heptose from D-glycero-beta-D-manno-heptose 7-phosphate: step 1/4.</text>
</comment>
<comment type="pathway">
    <text evidence="1">Bacterial outer membrane biogenesis; LPS core biosynthesis.</text>
</comment>
<dbReference type="GO" id="GO:0016773">
    <property type="term" value="F:phosphotransferase activity, alcohol group as acceptor"/>
    <property type="evidence" value="ECO:0007669"/>
    <property type="project" value="InterPro"/>
</dbReference>
<evidence type="ECO:0000256" key="3">
    <source>
        <dbReference type="ARBA" id="ARBA00022695"/>
    </source>
</evidence>
<dbReference type="InterPro" id="IPR011914">
    <property type="entry name" value="RfaE_dom_II"/>
</dbReference>
<dbReference type="RefSeq" id="WP_060591751.1">
    <property type="nucleotide sequence ID" value="NZ_CP031418.1"/>
</dbReference>
<evidence type="ECO:0000256" key="5">
    <source>
        <dbReference type="ARBA" id="ARBA00022777"/>
    </source>
</evidence>
<dbReference type="EC" id="2.7.1.167" evidence="10"/>
<dbReference type="EC" id="2.7.7.70" evidence="10"/>
<feature type="domain" description="Cytidyltransferase-like" evidence="12">
    <location>
        <begin position="371"/>
        <end position="464"/>
    </location>
</feature>
<keyword evidence="7 10" id="KW-0511">Multifunctional enzyme</keyword>
<comment type="pathway">
    <text evidence="10">Nucleotide-sugar biosynthesis; ADP-L-glycero-beta-D-manno-heptose biosynthesis; ADP-L-glycero-beta-D-manno-heptose from D-glycero-beta-D-manno-heptose 7-phosphate: step 3/4.</text>
</comment>
<keyword evidence="4 10" id="KW-0547">Nucleotide-binding</keyword>
<keyword evidence="8 10" id="KW-0119">Carbohydrate metabolism</keyword>
<evidence type="ECO:0000256" key="8">
    <source>
        <dbReference type="ARBA" id="ARBA00023277"/>
    </source>
</evidence>
<dbReference type="UniPathway" id="UPA00356">
    <property type="reaction ID" value="UER00437"/>
</dbReference>
<dbReference type="Pfam" id="PF00294">
    <property type="entry name" value="PfkB"/>
    <property type="match status" value="1"/>
</dbReference>
<dbReference type="InterPro" id="IPR014729">
    <property type="entry name" value="Rossmann-like_a/b/a_fold"/>
</dbReference>
<dbReference type="KEGG" id="nfr:ERS450000_01687"/>
<dbReference type="GO" id="GO:0033785">
    <property type="term" value="F:heptose 7-phosphate kinase activity"/>
    <property type="evidence" value="ECO:0007669"/>
    <property type="project" value="UniProtKB-UniRule"/>
</dbReference>
<proteinExistence type="inferred from homology"/>
<comment type="function">
    <text evidence="10">Catalyzes the ADP transfer from ATP to D-glycero-beta-D-manno-heptose 1-phosphate, yielding ADP-D-glycero-beta-D-manno-heptose.</text>
</comment>
<keyword evidence="6 10" id="KW-0067">ATP-binding</keyword>
<comment type="catalytic activity">
    <reaction evidence="10">
        <text>D-glycero-beta-D-manno-heptose 7-phosphate + ATP = D-glycero-beta-D-manno-heptose 1,7-bisphosphate + ADP + H(+)</text>
        <dbReference type="Rhea" id="RHEA:27473"/>
        <dbReference type="ChEBI" id="CHEBI:15378"/>
        <dbReference type="ChEBI" id="CHEBI:30616"/>
        <dbReference type="ChEBI" id="CHEBI:60204"/>
        <dbReference type="ChEBI" id="CHEBI:60208"/>
        <dbReference type="ChEBI" id="CHEBI:456216"/>
        <dbReference type="EC" id="2.7.1.167"/>
    </reaction>
</comment>
<evidence type="ECO:0000256" key="1">
    <source>
        <dbReference type="ARBA" id="ARBA00004713"/>
    </source>
</evidence>
<organism evidence="13 14">
    <name type="scientific">Nocardia farcinica</name>
    <dbReference type="NCBI Taxonomy" id="37329"/>
    <lineage>
        <taxon>Bacteria</taxon>
        <taxon>Bacillati</taxon>
        <taxon>Actinomycetota</taxon>
        <taxon>Actinomycetes</taxon>
        <taxon>Mycobacteriales</taxon>
        <taxon>Nocardiaceae</taxon>
        <taxon>Nocardia</taxon>
    </lineage>
</organism>
<dbReference type="NCBIfam" id="TIGR02199">
    <property type="entry name" value="rfaE_dom_II"/>
    <property type="match status" value="1"/>
</dbReference>
<dbReference type="GO" id="GO:0097171">
    <property type="term" value="P:ADP-L-glycero-beta-D-manno-heptose biosynthetic process"/>
    <property type="evidence" value="ECO:0007669"/>
    <property type="project" value="UniProtKB-UniPathway"/>
</dbReference>
<dbReference type="Gene3D" id="3.40.1190.20">
    <property type="match status" value="1"/>
</dbReference>
<dbReference type="InterPro" id="IPR002173">
    <property type="entry name" value="Carboh/pur_kinase_PfkB_CS"/>
</dbReference>
<reference evidence="14" key="1">
    <citation type="submission" date="2015-03" db="EMBL/GenBank/DDBJ databases">
        <authorList>
            <consortium name="Pathogen Informatics"/>
        </authorList>
    </citation>
    <scope>NUCLEOTIDE SEQUENCE [LARGE SCALE GENOMIC DNA]</scope>
    <source>
        <strain evidence="14">NCTC11134</strain>
    </source>
</reference>
<dbReference type="SUPFAM" id="SSF53613">
    <property type="entry name" value="Ribokinase-like"/>
    <property type="match status" value="1"/>
</dbReference>
<name>A0A0H5NKR4_NOCFR</name>
<evidence type="ECO:0000256" key="10">
    <source>
        <dbReference type="HAMAP-Rule" id="MF_01603"/>
    </source>
</evidence>
<keyword evidence="3 10" id="KW-0548">Nucleotidyltransferase</keyword>
<comment type="catalytic activity">
    <reaction evidence="9 10">
        <text>D-glycero-beta-D-manno-heptose 1-phosphate + ATP + H(+) = ADP-D-glycero-beta-D-manno-heptose + diphosphate</text>
        <dbReference type="Rhea" id="RHEA:27465"/>
        <dbReference type="ChEBI" id="CHEBI:15378"/>
        <dbReference type="ChEBI" id="CHEBI:30616"/>
        <dbReference type="ChEBI" id="CHEBI:33019"/>
        <dbReference type="ChEBI" id="CHEBI:59967"/>
        <dbReference type="ChEBI" id="CHEBI:61593"/>
        <dbReference type="EC" id="2.7.7.70"/>
    </reaction>
</comment>
<feature type="region of interest" description="Cytidylyltransferase" evidence="10">
    <location>
        <begin position="371"/>
        <end position="506"/>
    </location>
</feature>
<dbReference type="InterPro" id="IPR023030">
    <property type="entry name" value="Bifunc_HldE"/>
</dbReference>
<dbReference type="EMBL" id="LN868938">
    <property type="protein sequence ID" value="CRY76118.1"/>
    <property type="molecule type" value="Genomic_DNA"/>
</dbReference>
<dbReference type="GO" id="GO:0005829">
    <property type="term" value="C:cytosol"/>
    <property type="evidence" value="ECO:0007669"/>
    <property type="project" value="TreeGrafter"/>
</dbReference>
<dbReference type="PANTHER" id="PTHR46969">
    <property type="entry name" value="BIFUNCTIONAL PROTEIN HLDE"/>
    <property type="match status" value="1"/>
</dbReference>
<evidence type="ECO:0000313" key="14">
    <source>
        <dbReference type="Proteomes" id="UP000057820"/>
    </source>
</evidence>
<sequence length="506" mass="53792">MRVDGGTEETGTDSSLGPEAAERITGGEATVVVLGDAVLDVWKWGRCERLCREAPVPVVDVHRDSAVPGGAGNTAANLAALGARTRLVGLVGADAEGAALRAALERDGVDASRLHAVPGRATPAKIRILADDQILLRYDEGDTGRATPTDLDAVAELLDEALVDADALVVCDYDGALGDALCPVLARRRASLPLVVLDTHHPDRWRDLHPDVITPNADEAAAVLGLARADTGRDVDDRVRLFDEHREELFAATGTRAAVVTLDRDGSVLLTGDRPAHRTWAQPVPDSQSAGGGDTFVAALTLALLGGLPLTAAVELAQAAADVVVHRPGTSVCTQTQLRERLDRAGGAVLSRAAFVEVVRRHRAEGRRVVFTNGCFDVLHAGHIAYLNEAKRLGDVLVVAVNSDSSVRALKGPDRPVNPDHDRCAVLAALSCVDHVTVFEEDTPVELLRATEPDLYVKGGDYRPEMLPETPVVREYGGEVRVLTYLADHSTSAVIERIRSRVTAGR</sequence>
<protein>
    <recommendedName>
        <fullName evidence="10">Bifunctional protein HldE</fullName>
    </recommendedName>
    <domain>
        <recommendedName>
            <fullName evidence="10">D-beta-D-heptose 7-phosphate kinase</fullName>
            <ecNumber evidence="10">2.7.1.167</ecNumber>
        </recommendedName>
        <alternativeName>
            <fullName evidence="10">D-beta-D-heptose 7-phosphotransferase</fullName>
        </alternativeName>
        <alternativeName>
            <fullName evidence="10">D-glycero-beta-D-manno-heptose-7-phosphate kinase</fullName>
        </alternativeName>
    </domain>
    <domain>
        <recommendedName>
            <fullName evidence="10">D-beta-D-heptose 1-phosphate adenylyltransferase</fullName>
            <ecNumber evidence="10">2.7.7.70</ecNumber>
        </recommendedName>
        <alternativeName>
            <fullName evidence="10">D-glycero-beta-D-manno-heptose 1-phosphate adenylyltransferase</fullName>
        </alternativeName>
    </domain>
</protein>
<evidence type="ECO:0000256" key="4">
    <source>
        <dbReference type="ARBA" id="ARBA00022741"/>
    </source>
</evidence>
<dbReference type="GO" id="GO:0009244">
    <property type="term" value="P:lipopolysaccharide core region biosynthetic process"/>
    <property type="evidence" value="ECO:0007669"/>
    <property type="project" value="UniProtKB-UniPathway"/>
</dbReference>
<dbReference type="Gene3D" id="3.40.50.620">
    <property type="entry name" value="HUPs"/>
    <property type="match status" value="1"/>
</dbReference>
<dbReference type="PROSITE" id="PS00583">
    <property type="entry name" value="PFKB_KINASES_1"/>
    <property type="match status" value="1"/>
</dbReference>
<accession>A0A0H5NKR4</accession>
<evidence type="ECO:0000256" key="6">
    <source>
        <dbReference type="ARBA" id="ARBA00022840"/>
    </source>
</evidence>
<comment type="subunit">
    <text evidence="10">Homodimer.</text>
</comment>
<feature type="domain" description="Carbohydrate kinase PfkB" evidence="11">
    <location>
        <begin position="31"/>
        <end position="336"/>
    </location>
</feature>
<feature type="active site" evidence="10">
    <location>
        <position position="294"/>
    </location>
</feature>
<dbReference type="HAMAP" id="MF_01603">
    <property type="entry name" value="HldE"/>
    <property type="match status" value="1"/>
</dbReference>
<feature type="region of interest" description="Ribokinase" evidence="10">
    <location>
        <begin position="1"/>
        <end position="348"/>
    </location>
</feature>
<evidence type="ECO:0000256" key="2">
    <source>
        <dbReference type="ARBA" id="ARBA00022679"/>
    </source>
</evidence>
<comment type="similarity">
    <text evidence="10">In the C-terminal section; belongs to the cytidylyltransferase family.</text>
</comment>
<dbReference type="InterPro" id="IPR011611">
    <property type="entry name" value="PfkB_dom"/>
</dbReference>
<dbReference type="InterPro" id="IPR004821">
    <property type="entry name" value="Cyt_trans-like"/>
</dbReference>
<evidence type="ECO:0000256" key="9">
    <source>
        <dbReference type="ARBA" id="ARBA00047428"/>
    </source>
</evidence>
<dbReference type="InterPro" id="IPR029056">
    <property type="entry name" value="Ribokinase-like"/>
</dbReference>